<feature type="region of interest" description="Disordered" evidence="1">
    <location>
        <begin position="184"/>
        <end position="215"/>
    </location>
</feature>
<dbReference type="Proteomes" id="UP001501920">
    <property type="component" value="Chromosome 3"/>
</dbReference>
<name>A0AAR2K3P0_PYGNA</name>
<reference evidence="2" key="3">
    <citation type="submission" date="2025-09" db="UniProtKB">
        <authorList>
            <consortium name="Ensembl"/>
        </authorList>
    </citation>
    <scope>IDENTIFICATION</scope>
</reference>
<feature type="compositionally biased region" description="Basic and acidic residues" evidence="1">
    <location>
        <begin position="242"/>
        <end position="258"/>
    </location>
</feature>
<evidence type="ECO:0000313" key="2">
    <source>
        <dbReference type="Ensembl" id="ENSPNAP00000057092.1"/>
    </source>
</evidence>
<evidence type="ECO:0000256" key="1">
    <source>
        <dbReference type="SAM" id="MobiDB-lite"/>
    </source>
</evidence>
<feature type="region of interest" description="Disordered" evidence="1">
    <location>
        <begin position="235"/>
        <end position="258"/>
    </location>
</feature>
<reference evidence="2 3" key="1">
    <citation type="submission" date="2020-10" db="EMBL/GenBank/DDBJ databases">
        <title>Pygocentrus nattereri (red-bellied piranha) genome, fPygNat1, primary haplotype.</title>
        <authorList>
            <person name="Myers G."/>
            <person name="Meyer A."/>
            <person name="Karagic N."/>
            <person name="Pippel M."/>
            <person name="Winkler S."/>
            <person name="Tracey A."/>
            <person name="Wood J."/>
            <person name="Formenti G."/>
            <person name="Howe K."/>
            <person name="Fedrigo O."/>
            <person name="Jarvis E.D."/>
        </authorList>
    </citation>
    <scope>NUCLEOTIDE SEQUENCE [LARGE SCALE GENOMIC DNA]</scope>
</reference>
<dbReference type="GeneTree" id="ENSGT00390000015236"/>
<feature type="compositionally biased region" description="Polar residues" evidence="1">
    <location>
        <begin position="378"/>
        <end position="391"/>
    </location>
</feature>
<evidence type="ECO:0000313" key="3">
    <source>
        <dbReference type="Proteomes" id="UP001501920"/>
    </source>
</evidence>
<accession>A0AAR2K3P0</accession>
<reference evidence="2" key="2">
    <citation type="submission" date="2025-08" db="UniProtKB">
        <authorList>
            <consortium name="Ensembl"/>
        </authorList>
    </citation>
    <scope>IDENTIFICATION</scope>
</reference>
<feature type="compositionally biased region" description="Low complexity" evidence="1">
    <location>
        <begin position="198"/>
        <end position="209"/>
    </location>
</feature>
<dbReference type="InterPro" id="IPR027886">
    <property type="entry name" value="SPMIP4"/>
</dbReference>
<feature type="compositionally biased region" description="Polar residues" evidence="1">
    <location>
        <begin position="285"/>
        <end position="294"/>
    </location>
</feature>
<dbReference type="Pfam" id="PF15093">
    <property type="entry name" value="SPMIP4-like"/>
    <property type="match status" value="1"/>
</dbReference>
<feature type="region of interest" description="Disordered" evidence="1">
    <location>
        <begin position="282"/>
        <end position="301"/>
    </location>
</feature>
<keyword evidence="3" id="KW-1185">Reference proteome</keyword>
<dbReference type="Ensembl" id="ENSPNAT00000062674.1">
    <property type="protein sequence ID" value="ENSPNAP00000057092.1"/>
    <property type="gene ID" value="ENSPNAG00000008888.2"/>
</dbReference>
<sequence>YYDLTPNKRSNLRINDELEKLIKVSIQREHPYQSHISRCAIFPTYRCPDDPHTGVRAATKLPLNPLLPASAPQVTLLNKTKGAPYRHELLDVSMATQRNVTTWPGQNGFQNVKMQVFYPKAPKTLCPNMTLRDWKTTLSDRTANMLSNLEKVQWLTSYQLHYTGKRERSYPTFLPSRPLEGRKARILQNSRPLESRYTSPSLSSPTESPGWGLVSTQTLGAPEAFAEKIPNQSRHYASGKSEVFKPNEDNESGQPRHTERFNSAVYACELCWERNCECRVKLSEPGSTEPQPTIKTEKTKLEPFFRQNIFQPALQDKEHQAGPGNLSNSKVLKHMAGRNPFELSKFAPSIVDKRDGLVALEQPLKQSVEEKQRVSGVSHASSCIQPRSSSAPFRHGGRTSSRDVENGLFGSRSALLELQDSFSQSEAHRHFHETLQSTSMDLRDNHHSGRKHSFYGFNSYYFHN</sequence>
<dbReference type="PANTHER" id="PTHR31393">
    <property type="entry name" value="C5ORF31"/>
    <property type="match status" value="1"/>
</dbReference>
<feature type="region of interest" description="Disordered" evidence="1">
    <location>
        <begin position="368"/>
        <end position="404"/>
    </location>
</feature>
<dbReference type="AlphaFoldDB" id="A0AAR2K3P0"/>
<organism evidence="2 3">
    <name type="scientific">Pygocentrus nattereri</name>
    <name type="common">Red-bellied piranha</name>
    <dbReference type="NCBI Taxonomy" id="42514"/>
    <lineage>
        <taxon>Eukaryota</taxon>
        <taxon>Metazoa</taxon>
        <taxon>Chordata</taxon>
        <taxon>Craniata</taxon>
        <taxon>Vertebrata</taxon>
        <taxon>Euteleostomi</taxon>
        <taxon>Actinopterygii</taxon>
        <taxon>Neopterygii</taxon>
        <taxon>Teleostei</taxon>
        <taxon>Ostariophysi</taxon>
        <taxon>Characiformes</taxon>
        <taxon>Characoidei</taxon>
        <taxon>Pygocentrus</taxon>
    </lineage>
</organism>
<proteinExistence type="predicted"/>
<dbReference type="GO" id="GO:0005813">
    <property type="term" value="C:centrosome"/>
    <property type="evidence" value="ECO:0007669"/>
    <property type="project" value="TreeGrafter"/>
</dbReference>
<dbReference type="PANTHER" id="PTHR31393:SF2">
    <property type="entry name" value="CHROMOSOME 7 OPEN READING FRAME 31"/>
    <property type="match status" value="1"/>
</dbReference>
<protein>
    <submittedName>
        <fullName evidence="2">Uncharacterized protein</fullName>
    </submittedName>
</protein>